<proteinExistence type="predicted"/>
<dbReference type="InterPro" id="IPR029063">
    <property type="entry name" value="SAM-dependent_MTases_sf"/>
</dbReference>
<dbReference type="InterPro" id="IPR041698">
    <property type="entry name" value="Methyltransf_25"/>
</dbReference>
<dbReference type="RefSeq" id="WP_224312658.1">
    <property type="nucleotide sequence ID" value="NZ_JAIRBM010000005.1"/>
</dbReference>
<dbReference type="GO" id="GO:0032259">
    <property type="term" value="P:methylation"/>
    <property type="evidence" value="ECO:0007669"/>
    <property type="project" value="UniProtKB-KW"/>
</dbReference>
<organism evidence="4 5">
    <name type="scientific">Microvirga puerhi</name>
    <dbReference type="NCBI Taxonomy" id="2876078"/>
    <lineage>
        <taxon>Bacteria</taxon>
        <taxon>Pseudomonadati</taxon>
        <taxon>Pseudomonadota</taxon>
        <taxon>Alphaproteobacteria</taxon>
        <taxon>Hyphomicrobiales</taxon>
        <taxon>Methylobacteriaceae</taxon>
        <taxon>Microvirga</taxon>
    </lineage>
</organism>
<dbReference type="PANTHER" id="PTHR43861">
    <property type="entry name" value="TRANS-ACONITATE 2-METHYLTRANSFERASE-RELATED"/>
    <property type="match status" value="1"/>
</dbReference>
<dbReference type="Gene3D" id="3.40.50.150">
    <property type="entry name" value="Vaccinia Virus protein VP39"/>
    <property type="match status" value="1"/>
</dbReference>
<evidence type="ECO:0000313" key="4">
    <source>
        <dbReference type="EMBL" id="MBZ6076332.1"/>
    </source>
</evidence>
<evidence type="ECO:0000313" key="5">
    <source>
        <dbReference type="Proteomes" id="UP000704176"/>
    </source>
</evidence>
<keyword evidence="2" id="KW-0808">Transferase</keyword>
<keyword evidence="5" id="KW-1185">Reference proteome</keyword>
<gene>
    <name evidence="4" type="ORF">K9B37_08520</name>
</gene>
<sequence>MSDQGHKTLYGAPDLALFYDAVNRWDADFDYCMALAAEAKSVLDLGCGTGELASAIAQHLGIQRVTGVDPAAAMLDIARKRPGGDKVAWIEGDARSVRLGERFDLVVLTGHVFQVFLTPDDQRAVLATIAAHLDRGGRFIFDSRNLANGVKENRTRNDAMQRLNHPQLGEVEAWNVSSYDPRTRVLTYENGYRIISTGQEHSGSAKIHYTPQEELADMITSAGLVVEKWLGDWRGGPYHSGAKEIIPVGRLA</sequence>
<comment type="caution">
    <text evidence="4">The sequence shown here is derived from an EMBL/GenBank/DDBJ whole genome shotgun (WGS) entry which is preliminary data.</text>
</comment>
<dbReference type="Proteomes" id="UP000704176">
    <property type="component" value="Unassembled WGS sequence"/>
</dbReference>
<dbReference type="Pfam" id="PF13649">
    <property type="entry name" value="Methyltransf_25"/>
    <property type="match status" value="1"/>
</dbReference>
<evidence type="ECO:0000256" key="1">
    <source>
        <dbReference type="ARBA" id="ARBA00022603"/>
    </source>
</evidence>
<reference evidence="4 5" key="1">
    <citation type="submission" date="2021-09" db="EMBL/GenBank/DDBJ databases">
        <title>The complete genome sequence of a new microorganism.</title>
        <authorList>
            <person name="Zi Z."/>
        </authorList>
    </citation>
    <scope>NUCLEOTIDE SEQUENCE [LARGE SCALE GENOMIC DNA]</scope>
    <source>
        <strain evidence="4 5">WGZ8</strain>
    </source>
</reference>
<evidence type="ECO:0000259" key="3">
    <source>
        <dbReference type="Pfam" id="PF13649"/>
    </source>
</evidence>
<feature type="domain" description="Methyltransferase" evidence="3">
    <location>
        <begin position="42"/>
        <end position="137"/>
    </location>
</feature>
<protein>
    <submittedName>
        <fullName evidence="4">Class I SAM-dependent methyltransferase</fullName>
    </submittedName>
</protein>
<dbReference type="SUPFAM" id="SSF53335">
    <property type="entry name" value="S-adenosyl-L-methionine-dependent methyltransferases"/>
    <property type="match status" value="1"/>
</dbReference>
<dbReference type="EMBL" id="JAIRBM010000005">
    <property type="protein sequence ID" value="MBZ6076332.1"/>
    <property type="molecule type" value="Genomic_DNA"/>
</dbReference>
<evidence type="ECO:0000256" key="2">
    <source>
        <dbReference type="ARBA" id="ARBA00022679"/>
    </source>
</evidence>
<dbReference type="CDD" id="cd02440">
    <property type="entry name" value="AdoMet_MTases"/>
    <property type="match status" value="1"/>
</dbReference>
<name>A0ABS7VMW3_9HYPH</name>
<dbReference type="Gene3D" id="2.20.130.10">
    <property type="entry name" value="CAC2371-like domains"/>
    <property type="match status" value="1"/>
</dbReference>
<accession>A0ABS7VMW3</accession>
<dbReference type="PANTHER" id="PTHR43861:SF1">
    <property type="entry name" value="TRANS-ACONITATE 2-METHYLTRANSFERASE"/>
    <property type="match status" value="1"/>
</dbReference>
<keyword evidence="1 4" id="KW-0489">Methyltransferase</keyword>
<dbReference type="GO" id="GO:0008168">
    <property type="term" value="F:methyltransferase activity"/>
    <property type="evidence" value="ECO:0007669"/>
    <property type="project" value="UniProtKB-KW"/>
</dbReference>